<feature type="signal peptide" evidence="1">
    <location>
        <begin position="1"/>
        <end position="19"/>
    </location>
</feature>
<comment type="caution">
    <text evidence="2">The sequence shown here is derived from an EMBL/GenBank/DDBJ whole genome shotgun (WGS) entry which is preliminary data.</text>
</comment>
<sequence length="260" mass="28376">MKKLVLTIILGFCAAFTFAQSNPSFSPATFTAEDEVTITLDVTGTGMAGQTDVYLWMFSNDGVGGGKDALTNGQWGSSSEAAKMTRVAGNVFTFKFTGTTLFGQSPAELINFGFLGKSKDGTKQTQDFKPFKFDPLVFTASQFRVFPSKMDFTDMATVYFHQDLATDQNLQRMFDVKVTLTFYSDAIPQTVVATRNALVATKESNVLYSYSFIPERLITLPAGTKLGKFSYQFTGSIKDANGTNVPTSGPVTEVSYTVFN</sequence>
<protein>
    <recommendedName>
        <fullName evidence="4">SbsA Ig-like domain-containing protein</fullName>
    </recommendedName>
</protein>
<accession>A0A4U1C2H2</accession>
<keyword evidence="1" id="KW-0732">Signal</keyword>
<evidence type="ECO:0000313" key="2">
    <source>
        <dbReference type="EMBL" id="TKB99412.1"/>
    </source>
</evidence>
<feature type="chain" id="PRO_5020708566" description="SbsA Ig-like domain-containing protein" evidence="1">
    <location>
        <begin position="20"/>
        <end position="260"/>
    </location>
</feature>
<organism evidence="2 3">
    <name type="scientific">Pedobacter cryotolerans</name>
    <dbReference type="NCBI Taxonomy" id="2571270"/>
    <lineage>
        <taxon>Bacteria</taxon>
        <taxon>Pseudomonadati</taxon>
        <taxon>Bacteroidota</taxon>
        <taxon>Sphingobacteriia</taxon>
        <taxon>Sphingobacteriales</taxon>
        <taxon>Sphingobacteriaceae</taxon>
        <taxon>Pedobacter</taxon>
    </lineage>
</organism>
<keyword evidence="3" id="KW-1185">Reference proteome</keyword>
<gene>
    <name evidence="2" type="ORF">FA045_13075</name>
</gene>
<dbReference type="Proteomes" id="UP000310477">
    <property type="component" value="Unassembled WGS sequence"/>
</dbReference>
<evidence type="ECO:0000313" key="3">
    <source>
        <dbReference type="Proteomes" id="UP000310477"/>
    </source>
</evidence>
<dbReference type="AlphaFoldDB" id="A0A4U1C2H2"/>
<dbReference type="RefSeq" id="WP_136877532.1">
    <property type="nucleotide sequence ID" value="NZ_SWBO01000007.1"/>
</dbReference>
<evidence type="ECO:0000256" key="1">
    <source>
        <dbReference type="SAM" id="SignalP"/>
    </source>
</evidence>
<dbReference type="OrthoDB" id="660490at2"/>
<dbReference type="EMBL" id="SWBO01000007">
    <property type="protein sequence ID" value="TKB99412.1"/>
    <property type="molecule type" value="Genomic_DNA"/>
</dbReference>
<proteinExistence type="predicted"/>
<reference evidence="2 3" key="1">
    <citation type="submission" date="2019-04" db="EMBL/GenBank/DDBJ databases">
        <title>Pedobacter sp. AR-2-6 sp. nov., isolated from Arctic soil.</title>
        <authorList>
            <person name="Dahal R.H."/>
            <person name="Kim D.-U."/>
        </authorList>
    </citation>
    <scope>NUCLEOTIDE SEQUENCE [LARGE SCALE GENOMIC DNA]</scope>
    <source>
        <strain evidence="2 3">AR-2-6</strain>
    </source>
</reference>
<evidence type="ECO:0008006" key="4">
    <source>
        <dbReference type="Google" id="ProtNLM"/>
    </source>
</evidence>
<name>A0A4U1C2H2_9SPHI</name>